<dbReference type="InterPro" id="IPR054030">
    <property type="entry name" value="Gp5_Vgr_C"/>
</dbReference>
<dbReference type="SUPFAM" id="SSF69255">
    <property type="entry name" value="gp5 N-terminal domain-like"/>
    <property type="match status" value="1"/>
</dbReference>
<accession>A0A4U1JID4</accession>
<dbReference type="NCBIfam" id="TIGR01646">
    <property type="entry name" value="vgr_GE"/>
    <property type="match status" value="1"/>
</dbReference>
<reference evidence="4 5" key="1">
    <citation type="submission" date="2019-04" db="EMBL/GenBank/DDBJ databases">
        <authorList>
            <person name="Li Y."/>
            <person name="Wang J."/>
        </authorList>
    </citation>
    <scope>NUCLEOTIDE SEQUENCE [LARGE SCALE GENOMIC DNA]</scope>
    <source>
        <strain evidence="4 5">DSM 14668</strain>
    </source>
</reference>
<dbReference type="NCBIfam" id="TIGR03361">
    <property type="entry name" value="VI_Rhs_Vgr"/>
    <property type="match status" value="1"/>
</dbReference>
<evidence type="ECO:0000313" key="4">
    <source>
        <dbReference type="EMBL" id="TKD12254.1"/>
    </source>
</evidence>
<keyword evidence="5" id="KW-1185">Reference proteome</keyword>
<proteinExistence type="inferred from homology"/>
<feature type="domain" description="Gp5/Type VI secretion system Vgr C-terminal trimerisation" evidence="3">
    <location>
        <begin position="588"/>
        <end position="695"/>
    </location>
</feature>
<evidence type="ECO:0000256" key="1">
    <source>
        <dbReference type="ARBA" id="ARBA00005558"/>
    </source>
</evidence>
<dbReference type="OrthoDB" id="5479729at2"/>
<dbReference type="EMBL" id="SSMQ01000003">
    <property type="protein sequence ID" value="TKD12254.1"/>
    <property type="molecule type" value="Genomic_DNA"/>
</dbReference>
<name>A0A4U1JID4_9BACT</name>
<dbReference type="InterPro" id="IPR037026">
    <property type="entry name" value="Vgr_OB-fold_dom_sf"/>
</dbReference>
<dbReference type="Gene3D" id="4.10.220.110">
    <property type="match status" value="1"/>
</dbReference>
<dbReference type="InterPro" id="IPR017847">
    <property type="entry name" value="T6SS_RhsGE_Vgr_subset"/>
</dbReference>
<dbReference type="InterPro" id="IPR006531">
    <property type="entry name" value="Gp5/Vgr_OB"/>
</dbReference>
<protein>
    <submittedName>
        <fullName evidence="4">Type VI secretion system tip protein VgrG</fullName>
    </submittedName>
</protein>
<dbReference type="SUPFAM" id="SSF69349">
    <property type="entry name" value="Phage fibre proteins"/>
    <property type="match status" value="1"/>
</dbReference>
<dbReference type="Gene3D" id="2.30.110.50">
    <property type="match status" value="1"/>
</dbReference>
<comment type="similarity">
    <text evidence="1">Belongs to the VgrG protein family.</text>
</comment>
<gene>
    <name evidence="4" type="primary">tssI</name>
    <name evidence="4" type="ORF">E8A74_03865</name>
</gene>
<organism evidence="4 5">
    <name type="scientific">Polyangium fumosum</name>
    <dbReference type="NCBI Taxonomy" id="889272"/>
    <lineage>
        <taxon>Bacteria</taxon>
        <taxon>Pseudomonadati</taxon>
        <taxon>Myxococcota</taxon>
        <taxon>Polyangia</taxon>
        <taxon>Polyangiales</taxon>
        <taxon>Polyangiaceae</taxon>
        <taxon>Polyangium</taxon>
    </lineage>
</organism>
<dbReference type="SUPFAM" id="SSF69279">
    <property type="entry name" value="Phage tail proteins"/>
    <property type="match status" value="2"/>
</dbReference>
<comment type="caution">
    <text evidence="4">The sequence shown here is derived from an EMBL/GenBank/DDBJ whole genome shotgun (WGS) entry which is preliminary data.</text>
</comment>
<dbReference type="Pfam" id="PF05954">
    <property type="entry name" value="Phage_GPD"/>
    <property type="match status" value="1"/>
</dbReference>
<evidence type="ECO:0000259" key="3">
    <source>
        <dbReference type="Pfam" id="PF22178"/>
    </source>
</evidence>
<dbReference type="Proteomes" id="UP000309215">
    <property type="component" value="Unassembled WGS sequence"/>
</dbReference>
<dbReference type="Pfam" id="PF22178">
    <property type="entry name" value="Gp5_trimer_C"/>
    <property type="match status" value="1"/>
</dbReference>
<evidence type="ECO:0000313" key="5">
    <source>
        <dbReference type="Proteomes" id="UP000309215"/>
    </source>
</evidence>
<dbReference type="Gene3D" id="2.40.50.230">
    <property type="entry name" value="Gp5 N-terminal domain"/>
    <property type="match status" value="1"/>
</dbReference>
<dbReference type="AlphaFoldDB" id="A0A4U1JID4"/>
<dbReference type="InterPro" id="IPR006533">
    <property type="entry name" value="T6SS_Vgr_RhsGE"/>
</dbReference>
<dbReference type="Pfam" id="PF04717">
    <property type="entry name" value="Phage_base_V"/>
    <property type="match status" value="1"/>
</dbReference>
<sequence>MQELLGVVLRQALVPRGLGLGVPRRIHALVLQHVFEWPARREARAHAGELRERHAREPRMRARVLARGVDGGSRRGGRRLHVDILDTPRTRRPARSTIRRFIAPVLNSLVGILSCEHAKDPRRCAPRSTVTIELQLVSDALPVGTRILRARGVEAMNELPAWTLHLVSPDEPIDIEAIVGTPATLTCADTLDGSTRAIELLVIDAEDEGADRDGSHCVFTLSAAMFALDLRSGYRIFQEKTTEEIVREVLTDAGIPADRILTRLAGGGYEKRLFCVAYGETNLAFVQRLLAEEGINFWIDHVEGTGSVIVLGDALGSHDGVEPSPVVTFDDKSGLAGARGFVELEIEQSIVPTSVHVRDLDVRQPDVPVDGHAGEGALSYFEYPACVLTARGANDRAKARLEQLRRFEVVAKGRSETIRLTPGRLLDLEGAADGWMNQRYLLVRVEHAFDAPSRSGATPTKYENRVTLVPAANRPFRPALPARRPKVEGVEPAFTTGPNGEEIHVDDLGRVKIRFPWDRAGTLDDRSSSWVRTLQMNMAGVMLLPRVGWEVPVAYVDGNPDRPFVLGRSYNTTAIVPYGLPGAAATTTLQSATSPSDGTTNELRIGDGAGSQEMFLHASRDQTVVVGGSATTRVSANETHDVTLAYKLAINGSQALTIGGSQTVDVGTDMVTAVKGARSEMIGAVEHIKVTANRVVSAQGAYNELIGAAYVIQCNQSNTKVDGAFTQLVGGSMSLNGGLGYGASVAAVSNEVVGGSRTITCAGGYGDNVRGAKTVTAGPTTEKAGSHISTGGKATGTVQVGGSATMKAGAELVLEAPSITIEVGGSLTAGALVMSGGKVQSKKGKTKLKGTITRKSGTKVG</sequence>
<feature type="domain" description="Gp5/Type VI secretion system Vgr protein OB-fold" evidence="2">
    <location>
        <begin position="506"/>
        <end position="570"/>
    </location>
</feature>
<evidence type="ECO:0000259" key="2">
    <source>
        <dbReference type="Pfam" id="PF04717"/>
    </source>
</evidence>
<dbReference type="Gene3D" id="3.55.50.10">
    <property type="entry name" value="Baseplate protein-like domains"/>
    <property type="match status" value="1"/>
</dbReference>